<dbReference type="GO" id="GO:0006446">
    <property type="term" value="P:regulation of translational initiation"/>
    <property type="evidence" value="ECO:0007669"/>
    <property type="project" value="TreeGrafter"/>
</dbReference>
<dbReference type="InterPro" id="IPR020568">
    <property type="entry name" value="Ribosomal_Su5_D2-typ_SF"/>
</dbReference>
<evidence type="ECO:0000313" key="4">
    <source>
        <dbReference type="EMBL" id="PEG54710.1"/>
    </source>
</evidence>
<dbReference type="OrthoDB" id="9813771at2"/>
<name>A0A1Q4H627_9MYCO</name>
<evidence type="ECO:0000259" key="3">
    <source>
        <dbReference type="Pfam" id="PF09186"/>
    </source>
</evidence>
<dbReference type="InterPro" id="IPR001498">
    <property type="entry name" value="Impact_N"/>
</dbReference>
<protein>
    <submittedName>
        <fullName evidence="4">IMPACT family protein</fullName>
    </submittedName>
</protein>
<accession>A0A1Q4H627</accession>
<dbReference type="EMBL" id="PDCR01000010">
    <property type="protein sequence ID" value="PEG54710.1"/>
    <property type="molecule type" value="Genomic_DNA"/>
</dbReference>
<evidence type="ECO:0000256" key="1">
    <source>
        <dbReference type="ARBA" id="ARBA00007665"/>
    </source>
</evidence>
<gene>
    <name evidence="4" type="ORF">CRI78_09375</name>
</gene>
<reference evidence="4 5" key="1">
    <citation type="submission" date="2017-10" db="EMBL/GenBank/DDBJ databases">
        <title>The new phylogeny of genus Mycobacterium.</title>
        <authorList>
            <person name="Tortoli E."/>
            <person name="Trovato A."/>
            <person name="Cirillo D.M."/>
        </authorList>
    </citation>
    <scope>NUCLEOTIDE SEQUENCE [LARGE SCALE GENOMIC DNA]</scope>
    <source>
        <strain evidence="4 5">IP141170001</strain>
    </source>
</reference>
<proteinExistence type="inferred from homology"/>
<dbReference type="STRING" id="1801.BRW64_24595"/>
<dbReference type="SUPFAM" id="SSF54211">
    <property type="entry name" value="Ribosomal protein S5 domain 2-like"/>
    <property type="match status" value="1"/>
</dbReference>
<dbReference type="AlphaFoldDB" id="A0A1Q4H627"/>
<dbReference type="SUPFAM" id="SSF54980">
    <property type="entry name" value="EF-G C-terminal domain-like"/>
    <property type="match status" value="1"/>
</dbReference>
<feature type="domain" description="UPF0029" evidence="3">
    <location>
        <begin position="141"/>
        <end position="193"/>
    </location>
</feature>
<dbReference type="Gene3D" id="3.30.230.30">
    <property type="entry name" value="Impact, N-terminal domain"/>
    <property type="match status" value="1"/>
</dbReference>
<evidence type="ECO:0000259" key="2">
    <source>
        <dbReference type="Pfam" id="PF01205"/>
    </source>
</evidence>
<dbReference type="PANTHER" id="PTHR16301:SF20">
    <property type="entry name" value="IMPACT FAMILY MEMBER YIGZ"/>
    <property type="match status" value="1"/>
</dbReference>
<sequence length="207" mass="22263">MLFSVDADARPYAEETIKKSRFIARLRRVDSEAAFTAFLADVREIERGAGHHCYACVIGEDEGTRIERFSDDGEPGGTAGAPMLAALHGRGLVNVAAVVSRYYGGVNLGAGGLVRAYSGTVIAALETTELRPRVRAQLFRLAVEHATAGWVQAELRRRGFEVVEVAYAEQAVITVATAEPSGLQVAVAEITSGATDLVHVGHVWRER</sequence>
<comment type="similarity">
    <text evidence="1">Belongs to the IMPACT family.</text>
</comment>
<dbReference type="Proteomes" id="UP000220340">
    <property type="component" value="Unassembled WGS sequence"/>
</dbReference>
<feature type="domain" description="Impact N-terminal" evidence="2">
    <location>
        <begin position="18"/>
        <end position="124"/>
    </location>
</feature>
<dbReference type="InterPro" id="IPR015269">
    <property type="entry name" value="UPF0029_Impact_C"/>
</dbReference>
<dbReference type="InterPro" id="IPR020569">
    <property type="entry name" value="UPF0029_Impact_CS"/>
</dbReference>
<dbReference type="Pfam" id="PF01205">
    <property type="entry name" value="Impact_N"/>
    <property type="match status" value="1"/>
</dbReference>
<dbReference type="InterPro" id="IPR023582">
    <property type="entry name" value="Impact"/>
</dbReference>
<comment type="caution">
    <text evidence="4">The sequence shown here is derived from an EMBL/GenBank/DDBJ whole genome shotgun (WGS) entry which is preliminary data.</text>
</comment>
<dbReference type="GO" id="GO:0005737">
    <property type="term" value="C:cytoplasm"/>
    <property type="evidence" value="ECO:0007669"/>
    <property type="project" value="TreeGrafter"/>
</dbReference>
<keyword evidence="5" id="KW-1185">Reference proteome</keyword>
<dbReference type="InterPro" id="IPR035647">
    <property type="entry name" value="EFG_III/V"/>
</dbReference>
<dbReference type="PROSITE" id="PS00910">
    <property type="entry name" value="UPF0029"/>
    <property type="match status" value="1"/>
</dbReference>
<dbReference type="InterPro" id="IPR036956">
    <property type="entry name" value="Impact_N_sf"/>
</dbReference>
<evidence type="ECO:0000313" key="5">
    <source>
        <dbReference type="Proteomes" id="UP000220340"/>
    </source>
</evidence>
<organism evidence="4 5">
    <name type="scientific">Mycolicibacterium diernhoferi</name>
    <dbReference type="NCBI Taxonomy" id="1801"/>
    <lineage>
        <taxon>Bacteria</taxon>
        <taxon>Bacillati</taxon>
        <taxon>Actinomycetota</taxon>
        <taxon>Actinomycetes</taxon>
        <taxon>Mycobacteriales</taxon>
        <taxon>Mycobacteriaceae</taxon>
        <taxon>Mycolicibacterium</taxon>
    </lineage>
</organism>
<dbReference type="PANTHER" id="PTHR16301">
    <property type="entry name" value="IMPACT-RELATED"/>
    <property type="match status" value="1"/>
</dbReference>
<dbReference type="RefSeq" id="WP_073859086.1">
    <property type="nucleotide sequence ID" value="NZ_BAAATC010000015.1"/>
</dbReference>
<dbReference type="Pfam" id="PF09186">
    <property type="entry name" value="DUF1949"/>
    <property type="match status" value="1"/>
</dbReference>